<dbReference type="InterPro" id="IPR025591">
    <property type="entry name" value="RloB"/>
</dbReference>
<accession>A0A5J4T030</accession>
<evidence type="ECO:0008006" key="2">
    <source>
        <dbReference type="Google" id="ProtNLM"/>
    </source>
</evidence>
<reference evidence="1" key="1">
    <citation type="submission" date="2019-03" db="EMBL/GenBank/DDBJ databases">
        <title>Single cell metagenomics reveals metabolic interactions within the superorganism composed of flagellate Streblomastix strix and complex community of Bacteroidetes bacteria on its surface.</title>
        <authorList>
            <person name="Treitli S.C."/>
            <person name="Kolisko M."/>
            <person name="Husnik F."/>
            <person name="Keeling P."/>
            <person name="Hampl V."/>
        </authorList>
    </citation>
    <scope>NUCLEOTIDE SEQUENCE</scope>
    <source>
        <strain evidence="1">STM</strain>
    </source>
</reference>
<gene>
    <name evidence="1" type="ORF">EZS27_001285</name>
</gene>
<organism evidence="1">
    <name type="scientific">termite gut metagenome</name>
    <dbReference type="NCBI Taxonomy" id="433724"/>
    <lineage>
        <taxon>unclassified sequences</taxon>
        <taxon>metagenomes</taxon>
        <taxon>organismal metagenomes</taxon>
    </lineage>
</organism>
<dbReference type="AlphaFoldDB" id="A0A5J4T030"/>
<dbReference type="EMBL" id="SNRY01000015">
    <property type="protein sequence ID" value="KAA6351322.1"/>
    <property type="molecule type" value="Genomic_DNA"/>
</dbReference>
<protein>
    <recommendedName>
        <fullName evidence="2">RloB domain-containing protein</fullName>
    </recommendedName>
</protein>
<name>A0A5J4T030_9ZZZZ</name>
<proteinExistence type="predicted"/>
<dbReference type="Pfam" id="PF13707">
    <property type="entry name" value="RloB"/>
    <property type="match status" value="1"/>
</dbReference>
<sequence>MGKTKVSIAIIGEGETEWFYFDSLRRSKRYSFSIEPSLPQHADIEHIMKLVSKAVFDQYDYVFCLVDMDRIMATPKERERYVKYVNTYKDTKVTFIESMPCTEFWFLLHFWEHCRTKIYPDYNSLLPELKKHLQGYEKTKDFFRKNSLYEILAKQGNLKRAKEFAEELTKKSKNNTLNETFSYSEIFRVLDALEKIGYGF</sequence>
<evidence type="ECO:0000313" key="1">
    <source>
        <dbReference type="EMBL" id="KAA6351322.1"/>
    </source>
</evidence>
<comment type="caution">
    <text evidence="1">The sequence shown here is derived from an EMBL/GenBank/DDBJ whole genome shotgun (WGS) entry which is preliminary data.</text>
</comment>